<comment type="subcellular location">
    <subcellularLocation>
        <location evidence="9">Cell inner membrane</location>
        <topology evidence="9">Multi-pass membrane protein</topology>
    </subcellularLocation>
    <subcellularLocation>
        <location evidence="1">Cell membrane</location>
        <topology evidence="1">Multi-pass membrane protein</topology>
    </subcellularLocation>
</comment>
<evidence type="ECO:0000313" key="12">
    <source>
        <dbReference type="Proteomes" id="UP000242800"/>
    </source>
</evidence>
<feature type="domain" description="ABC transmembrane type-2" evidence="10">
    <location>
        <begin position="38"/>
        <end position="262"/>
    </location>
</feature>
<dbReference type="InterPro" id="IPR047817">
    <property type="entry name" value="ABC2_TM_bact-type"/>
</dbReference>
<gene>
    <name evidence="11" type="ORF">ACH24_00885</name>
</gene>
<keyword evidence="4 9" id="KW-1003">Cell membrane</keyword>
<keyword evidence="7" id="KW-0625">Polysaccharide transport</keyword>
<keyword evidence="3 9" id="KW-0813">Transport</keyword>
<dbReference type="GO" id="GO:0015774">
    <property type="term" value="P:polysaccharide transport"/>
    <property type="evidence" value="ECO:0007669"/>
    <property type="project" value="UniProtKB-KW"/>
</dbReference>
<evidence type="ECO:0000256" key="8">
    <source>
        <dbReference type="ARBA" id="ARBA00023136"/>
    </source>
</evidence>
<dbReference type="Proteomes" id="UP000242800">
    <property type="component" value="Chromosome"/>
</dbReference>
<keyword evidence="8 9" id="KW-0472">Membrane</keyword>
<proteinExistence type="inferred from homology"/>
<accession>A0AAC8VD08</accession>
<name>A0AAC8VD08_9GAMM</name>
<feature type="transmembrane region" description="Helical" evidence="9">
    <location>
        <begin position="113"/>
        <end position="140"/>
    </location>
</feature>
<dbReference type="KEGG" id="fper:ACH24_00885"/>
<dbReference type="Pfam" id="PF01061">
    <property type="entry name" value="ABC2_membrane"/>
    <property type="match status" value="1"/>
</dbReference>
<feature type="transmembrane region" description="Helical" evidence="9">
    <location>
        <begin position="73"/>
        <end position="92"/>
    </location>
</feature>
<dbReference type="EMBL" id="CP012505">
    <property type="protein sequence ID" value="ALB01370.1"/>
    <property type="molecule type" value="Genomic_DNA"/>
</dbReference>
<evidence type="ECO:0000256" key="9">
    <source>
        <dbReference type="RuleBase" id="RU361157"/>
    </source>
</evidence>
<dbReference type="InterPro" id="IPR013525">
    <property type="entry name" value="ABC2_TM"/>
</dbReference>
<sequence length="270" mass="31459">MVYIKEFYRFIKHIINSRKMLFALAYNGFKEEFLGSYLGIIWAVARPGMFIFVIWVIFTFGIRHTESTVGPPFILYLLCGMIPWFFFTDSIVKACSCIVSNEFLVKKVSFSVNILPLVSILSCLIVHLILILFLIIVVVSNGFYPSIYWLQLPYYIFCSIILLLGLGWLTSAIRVFIKDVSEVVGLVVQFGFWFTPIFWSPYMISEKYRFLLNINPMVYIIEGFRGTFLNKVWFWQHTFSTFLFFALASLILFFGAIVFKRLSPHFGDVI</sequence>
<keyword evidence="12" id="KW-1185">Reference proteome</keyword>
<reference evidence="11 12" key="1">
    <citation type="journal article" date="2016" name="Int. J. Syst. Evol. Microbiol.">
        <title>Reclassification of Wolbachia persica as Francisella persica comb. nov. and emended description of the family Francisellaceae.</title>
        <authorList>
            <person name="Larson M.A."/>
            <person name="Nalbantoglu U."/>
            <person name="Sayood K."/>
            <person name="Zentz E.B."/>
            <person name="Cer R.Z."/>
            <person name="Iwen P.C."/>
            <person name="Francesconi S.C."/>
            <person name="Bishop-Lilly K.A."/>
            <person name="Mokashi V.P."/>
            <person name="Sjostedt A."/>
            <person name="Hinrichs S.H."/>
        </authorList>
    </citation>
    <scope>NUCLEOTIDE SEQUENCE [LARGE SCALE GENOMIC DNA]</scope>
    <source>
        <strain evidence="11 12">FSC845</strain>
    </source>
</reference>
<evidence type="ECO:0000313" key="11">
    <source>
        <dbReference type="EMBL" id="ALB01370.1"/>
    </source>
</evidence>
<dbReference type="GO" id="GO:0015920">
    <property type="term" value="P:lipopolysaccharide transport"/>
    <property type="evidence" value="ECO:0007669"/>
    <property type="project" value="TreeGrafter"/>
</dbReference>
<comment type="similarity">
    <text evidence="2 9">Belongs to the ABC-2 integral membrane protein family.</text>
</comment>
<evidence type="ECO:0000256" key="1">
    <source>
        <dbReference type="ARBA" id="ARBA00004651"/>
    </source>
</evidence>
<dbReference type="PROSITE" id="PS51012">
    <property type="entry name" value="ABC_TM2"/>
    <property type="match status" value="1"/>
</dbReference>
<dbReference type="PANTHER" id="PTHR30413:SF10">
    <property type="entry name" value="CAPSULE POLYSACCHARIDE EXPORT INNER-MEMBRANE PROTEIN CTRC"/>
    <property type="match status" value="1"/>
</dbReference>
<feature type="transmembrane region" description="Helical" evidence="9">
    <location>
        <begin position="37"/>
        <end position="61"/>
    </location>
</feature>
<dbReference type="GO" id="GO:0140359">
    <property type="term" value="F:ABC-type transporter activity"/>
    <property type="evidence" value="ECO:0007669"/>
    <property type="project" value="InterPro"/>
</dbReference>
<feature type="transmembrane region" description="Helical" evidence="9">
    <location>
        <begin position="183"/>
        <end position="204"/>
    </location>
</feature>
<dbReference type="AlphaFoldDB" id="A0AAC8VD08"/>
<feature type="transmembrane region" description="Helical" evidence="9">
    <location>
        <begin position="239"/>
        <end position="259"/>
    </location>
</feature>
<keyword evidence="6 9" id="KW-1133">Transmembrane helix</keyword>
<keyword evidence="5 9" id="KW-0812">Transmembrane</keyword>
<feature type="transmembrane region" description="Helical" evidence="9">
    <location>
        <begin position="152"/>
        <end position="171"/>
    </location>
</feature>
<dbReference type="PANTHER" id="PTHR30413">
    <property type="entry name" value="INNER MEMBRANE TRANSPORT PERMEASE"/>
    <property type="match status" value="1"/>
</dbReference>
<evidence type="ECO:0000259" key="10">
    <source>
        <dbReference type="PROSITE" id="PS51012"/>
    </source>
</evidence>
<keyword evidence="7" id="KW-0762">Sugar transport</keyword>
<protein>
    <recommendedName>
        <fullName evidence="9">Transport permease protein</fullName>
    </recommendedName>
</protein>
<evidence type="ECO:0000256" key="2">
    <source>
        <dbReference type="ARBA" id="ARBA00007783"/>
    </source>
</evidence>
<evidence type="ECO:0000256" key="3">
    <source>
        <dbReference type="ARBA" id="ARBA00022448"/>
    </source>
</evidence>
<organism evidence="11 12">
    <name type="scientific">Francisella persica ATCC VR-331</name>
    <dbReference type="NCBI Taxonomy" id="1086726"/>
    <lineage>
        <taxon>Bacteria</taxon>
        <taxon>Pseudomonadati</taxon>
        <taxon>Pseudomonadota</taxon>
        <taxon>Gammaproteobacteria</taxon>
        <taxon>Thiotrichales</taxon>
        <taxon>Francisellaceae</taxon>
        <taxon>Francisella</taxon>
    </lineage>
</organism>
<evidence type="ECO:0000256" key="5">
    <source>
        <dbReference type="ARBA" id="ARBA00022692"/>
    </source>
</evidence>
<evidence type="ECO:0000256" key="4">
    <source>
        <dbReference type="ARBA" id="ARBA00022475"/>
    </source>
</evidence>
<evidence type="ECO:0000256" key="7">
    <source>
        <dbReference type="ARBA" id="ARBA00023047"/>
    </source>
</evidence>
<dbReference type="GO" id="GO:0005886">
    <property type="term" value="C:plasma membrane"/>
    <property type="evidence" value="ECO:0007669"/>
    <property type="project" value="UniProtKB-SubCell"/>
</dbReference>
<evidence type="ECO:0000256" key="6">
    <source>
        <dbReference type="ARBA" id="ARBA00022989"/>
    </source>
</evidence>